<feature type="transmembrane region" description="Helical" evidence="6">
    <location>
        <begin position="6"/>
        <end position="26"/>
    </location>
</feature>
<evidence type="ECO:0000256" key="3">
    <source>
        <dbReference type="ARBA" id="ARBA00022989"/>
    </source>
</evidence>
<keyword evidence="2 6" id="KW-0812">Transmembrane</keyword>
<accession>A0A1V4AUG3</accession>
<dbReference type="GO" id="GO:0009403">
    <property type="term" value="P:toxin biosynthetic process"/>
    <property type="evidence" value="ECO:0007669"/>
    <property type="project" value="InterPro"/>
</dbReference>
<evidence type="ECO:0000256" key="1">
    <source>
        <dbReference type="ARBA" id="ARBA00004141"/>
    </source>
</evidence>
<dbReference type="Pfam" id="PF02674">
    <property type="entry name" value="Colicin_V"/>
    <property type="match status" value="1"/>
</dbReference>
<dbReference type="PANTHER" id="PTHR37306:SF1">
    <property type="entry name" value="COLICIN V PRODUCTION PROTEIN"/>
    <property type="match status" value="1"/>
</dbReference>
<dbReference type="AlphaFoldDB" id="A0A1V4AUG3"/>
<proteinExistence type="predicted"/>
<dbReference type="PANTHER" id="PTHR37306">
    <property type="entry name" value="COLICIN V PRODUCTION PROTEIN"/>
    <property type="match status" value="1"/>
</dbReference>
<feature type="transmembrane region" description="Helical" evidence="6">
    <location>
        <begin position="33"/>
        <end position="52"/>
    </location>
</feature>
<evidence type="ECO:0000256" key="2">
    <source>
        <dbReference type="ARBA" id="ARBA00022692"/>
    </source>
</evidence>
<name>A0A1V4AUG3_9BACT</name>
<evidence type="ECO:0000256" key="5">
    <source>
        <dbReference type="SAM" id="MobiDB-lite"/>
    </source>
</evidence>
<sequence>MHWIDYSIFIVLFFSIVFGLAGGPFLQFLRIGGILISFFTALLFHDILSNVLKGIFTPSTAGLLGYFTIFGVAFMATYILSDLIKKIIGKWEMGMGIRLLGGTLGILKGFIFSGVIIHGVLAFGSKTTSDMVRASKVATQIEKGMQSVISVIPEDIPEKIRDYTTGVKKKDLPEDAAPEDAAPEKDEDFKSSL</sequence>
<dbReference type="GO" id="GO:0016020">
    <property type="term" value="C:membrane"/>
    <property type="evidence" value="ECO:0007669"/>
    <property type="project" value="UniProtKB-SubCell"/>
</dbReference>
<reference evidence="7 8" key="1">
    <citation type="journal article" date="2017" name="Water Res.">
        <title>Discovery and metagenomic analysis of an anammox bacterial enrichment related to Candidatus "Brocadia caroliniensis" in a full-scale glycerol-fed nitritation-denitritation separate centrate treatment process.</title>
        <authorList>
            <person name="Park H."/>
            <person name="Brotto A.C."/>
            <person name="van Loosdrecht M.C."/>
            <person name="Chandran K."/>
        </authorList>
    </citation>
    <scope>NUCLEOTIDE SEQUENCE [LARGE SCALE GENOMIC DNA]</scope>
    <source>
        <strain evidence="7">26THWARD</strain>
    </source>
</reference>
<evidence type="ECO:0008006" key="9">
    <source>
        <dbReference type="Google" id="ProtNLM"/>
    </source>
</evidence>
<keyword evidence="4 6" id="KW-0472">Membrane</keyword>
<feature type="compositionally biased region" description="Basic and acidic residues" evidence="5">
    <location>
        <begin position="182"/>
        <end position="193"/>
    </location>
</feature>
<keyword evidence="3 6" id="KW-1133">Transmembrane helix</keyword>
<comment type="caution">
    <text evidence="7">The sequence shown here is derived from an EMBL/GenBank/DDBJ whole genome shotgun (WGS) entry which is preliminary data.</text>
</comment>
<evidence type="ECO:0000256" key="6">
    <source>
        <dbReference type="SAM" id="Phobius"/>
    </source>
</evidence>
<evidence type="ECO:0000313" key="7">
    <source>
        <dbReference type="EMBL" id="OOP56763.1"/>
    </source>
</evidence>
<feature type="transmembrane region" description="Helical" evidence="6">
    <location>
        <begin position="96"/>
        <end position="123"/>
    </location>
</feature>
<feature type="region of interest" description="Disordered" evidence="5">
    <location>
        <begin position="165"/>
        <end position="193"/>
    </location>
</feature>
<gene>
    <name evidence="7" type="ORF">AYP45_07020</name>
</gene>
<dbReference type="STRING" id="1004156.AYP45_07020"/>
<dbReference type="EMBL" id="AYTS01000061">
    <property type="protein sequence ID" value="OOP56763.1"/>
    <property type="molecule type" value="Genomic_DNA"/>
</dbReference>
<evidence type="ECO:0000313" key="8">
    <source>
        <dbReference type="Proteomes" id="UP000189681"/>
    </source>
</evidence>
<dbReference type="InterPro" id="IPR003825">
    <property type="entry name" value="Colicin-V_CvpA"/>
</dbReference>
<organism evidence="7 8">
    <name type="scientific">Candidatus Brocadia carolinensis</name>
    <dbReference type="NCBI Taxonomy" id="1004156"/>
    <lineage>
        <taxon>Bacteria</taxon>
        <taxon>Pseudomonadati</taxon>
        <taxon>Planctomycetota</taxon>
        <taxon>Candidatus Brocadiia</taxon>
        <taxon>Candidatus Brocadiales</taxon>
        <taxon>Candidatus Brocadiaceae</taxon>
        <taxon>Candidatus Brocadia</taxon>
    </lineage>
</organism>
<feature type="transmembrane region" description="Helical" evidence="6">
    <location>
        <begin position="64"/>
        <end position="84"/>
    </location>
</feature>
<dbReference type="Proteomes" id="UP000189681">
    <property type="component" value="Unassembled WGS sequence"/>
</dbReference>
<protein>
    <recommendedName>
        <fullName evidence="9">Colicin V production protein</fullName>
    </recommendedName>
</protein>
<comment type="subcellular location">
    <subcellularLocation>
        <location evidence="1">Membrane</location>
        <topology evidence="1">Multi-pass membrane protein</topology>
    </subcellularLocation>
</comment>
<evidence type="ECO:0000256" key="4">
    <source>
        <dbReference type="ARBA" id="ARBA00023136"/>
    </source>
</evidence>